<reference evidence="1 2" key="1">
    <citation type="submission" date="2018-06" db="EMBL/GenBank/DDBJ databases">
        <title>Freshwater and sediment microbial communities from various areas in North America, analyzing microbe dynamics in response to fracking.</title>
        <authorList>
            <person name="Lamendella R."/>
        </authorList>
    </citation>
    <scope>NUCLEOTIDE SEQUENCE [LARGE SCALE GENOMIC DNA]</scope>
    <source>
        <strain evidence="1 2">NG-13</strain>
    </source>
</reference>
<dbReference type="RefSeq" id="WP_111620933.1">
    <property type="nucleotide sequence ID" value="NZ_QLLI01000014.1"/>
</dbReference>
<name>A0ABX9BEY0_9BACL</name>
<comment type="caution">
    <text evidence="1">The sequence shown here is derived from an EMBL/GenBank/DDBJ whole genome shotgun (WGS) entry which is preliminary data.</text>
</comment>
<dbReference type="Proteomes" id="UP000248827">
    <property type="component" value="Unassembled WGS sequence"/>
</dbReference>
<protein>
    <submittedName>
        <fullName evidence="1">Uncharacterized protein</fullName>
    </submittedName>
</protein>
<accession>A0ABX9BEY0</accession>
<gene>
    <name evidence="1" type="ORF">DET54_11491</name>
</gene>
<sequence>MEMTKNVRIYFRFGEPDMDEEDMHEVDLQISWNDTAAGQIALSLDTAIQNWVQQNVSYHWEETQEEE</sequence>
<dbReference type="EMBL" id="QLLI01000014">
    <property type="protein sequence ID" value="RAI89623.1"/>
    <property type="molecule type" value="Genomic_DNA"/>
</dbReference>
<keyword evidence="2" id="KW-1185">Reference proteome</keyword>
<evidence type="ECO:0000313" key="1">
    <source>
        <dbReference type="EMBL" id="RAI89623.1"/>
    </source>
</evidence>
<evidence type="ECO:0000313" key="2">
    <source>
        <dbReference type="Proteomes" id="UP000248827"/>
    </source>
</evidence>
<proteinExistence type="predicted"/>
<organism evidence="1 2">
    <name type="scientific">Paenibacillus pabuli</name>
    <dbReference type="NCBI Taxonomy" id="1472"/>
    <lineage>
        <taxon>Bacteria</taxon>
        <taxon>Bacillati</taxon>
        <taxon>Bacillota</taxon>
        <taxon>Bacilli</taxon>
        <taxon>Bacillales</taxon>
        <taxon>Paenibacillaceae</taxon>
        <taxon>Paenibacillus</taxon>
    </lineage>
</organism>